<comment type="caution">
    <text evidence="5">The sequence shown here is derived from an EMBL/GenBank/DDBJ whole genome shotgun (WGS) entry which is preliminary data.</text>
</comment>
<protein>
    <submittedName>
        <fullName evidence="5">Glycine zipper 2TM domain-containing protein</fullName>
    </submittedName>
</protein>
<reference evidence="5 6" key="1">
    <citation type="journal article" date="2021" name="Microbiol. Resour. Announc.">
        <title>Draft Genome Sequence of Coralloluteibacterium stylophorae LMG 29479T.</title>
        <authorList>
            <person name="Karlyshev A.V."/>
            <person name="Kudryashova E.B."/>
            <person name="Ariskina E.V."/>
            <person name="Conroy A.P."/>
            <person name="Abidueva E.Y."/>
        </authorList>
    </citation>
    <scope>NUCLEOTIDE SEQUENCE [LARGE SCALE GENOMIC DNA]</scope>
    <source>
        <strain evidence="5 6">LMG 29479</strain>
    </source>
</reference>
<name>A0AAP2C6W7_9GAMM</name>
<evidence type="ECO:0000256" key="1">
    <source>
        <dbReference type="ARBA" id="ARBA00004370"/>
    </source>
</evidence>
<dbReference type="PANTHER" id="PTHR35603:SF2">
    <property type="entry name" value="OUTER MEMBRANE LIPOPROTEIN"/>
    <property type="match status" value="1"/>
</dbReference>
<evidence type="ECO:0000313" key="6">
    <source>
        <dbReference type="Proteomes" id="UP000675747"/>
    </source>
</evidence>
<organism evidence="5 6">
    <name type="scientific">Coralloluteibacterium stylophorae</name>
    <dbReference type="NCBI Taxonomy" id="1776034"/>
    <lineage>
        <taxon>Bacteria</taxon>
        <taxon>Pseudomonadati</taxon>
        <taxon>Pseudomonadota</taxon>
        <taxon>Gammaproteobacteria</taxon>
        <taxon>Lysobacterales</taxon>
        <taxon>Lysobacteraceae</taxon>
        <taxon>Coralloluteibacterium</taxon>
    </lineage>
</organism>
<feature type="signal peptide" evidence="3">
    <location>
        <begin position="1"/>
        <end position="24"/>
    </location>
</feature>
<gene>
    <name evidence="5" type="ORF">KB893_000820</name>
</gene>
<dbReference type="RefSeq" id="WP_213173312.1">
    <property type="nucleotide sequence ID" value="NZ_JAGQFT020000001.1"/>
</dbReference>
<sequence>MSVPVSLVTSLTLAGAILAGTAAAQTSPLAPPPPPSYAQDLGYDQPQVENVNYGYAQVLRVNPVYEDVRWMEPEQRCEGEPYQRVENRSGVAGAAIGALLGAVAGRQVGDGHGRDAATIGGAVAGGVIGRNIERAQTDVTYDSGCRTVNVEHSERRITAYDVEYSYKGDVYGSRLGYDPGQRLRVRTTVAPAEDDGVTSY</sequence>
<keyword evidence="6" id="KW-1185">Reference proteome</keyword>
<dbReference type="Proteomes" id="UP000675747">
    <property type="component" value="Unassembled WGS sequence"/>
</dbReference>
<comment type="subcellular location">
    <subcellularLocation>
        <location evidence="1">Membrane</location>
    </subcellularLocation>
</comment>
<evidence type="ECO:0000259" key="4">
    <source>
        <dbReference type="Pfam" id="PF05433"/>
    </source>
</evidence>
<keyword evidence="3" id="KW-0732">Signal</keyword>
<evidence type="ECO:0000313" key="5">
    <source>
        <dbReference type="EMBL" id="MBS7455678.1"/>
    </source>
</evidence>
<dbReference type="InterPro" id="IPR051407">
    <property type="entry name" value="Bact_OM_lipoprot/Surf_antigen"/>
</dbReference>
<evidence type="ECO:0000256" key="2">
    <source>
        <dbReference type="ARBA" id="ARBA00023136"/>
    </source>
</evidence>
<feature type="domain" description="Glycine zipper 2TM" evidence="4">
    <location>
        <begin position="92"/>
        <end position="133"/>
    </location>
</feature>
<dbReference type="GO" id="GO:0019867">
    <property type="term" value="C:outer membrane"/>
    <property type="evidence" value="ECO:0007669"/>
    <property type="project" value="InterPro"/>
</dbReference>
<dbReference type="AlphaFoldDB" id="A0AAP2C6W7"/>
<dbReference type="EMBL" id="JAGQFT020000001">
    <property type="protein sequence ID" value="MBS7455678.1"/>
    <property type="molecule type" value="Genomic_DNA"/>
</dbReference>
<accession>A0AAP2C6W7</accession>
<proteinExistence type="predicted"/>
<dbReference type="InterPro" id="IPR008816">
    <property type="entry name" value="Gly_zipper_2TM_dom"/>
</dbReference>
<evidence type="ECO:0000256" key="3">
    <source>
        <dbReference type="SAM" id="SignalP"/>
    </source>
</evidence>
<keyword evidence="2" id="KW-0472">Membrane</keyword>
<feature type="chain" id="PRO_5042822555" evidence="3">
    <location>
        <begin position="25"/>
        <end position="200"/>
    </location>
</feature>
<dbReference type="PANTHER" id="PTHR35603">
    <property type="match status" value="1"/>
</dbReference>
<dbReference type="Pfam" id="PF05433">
    <property type="entry name" value="Rick_17kDa_Anti"/>
    <property type="match status" value="1"/>
</dbReference>